<dbReference type="EMBL" id="CAGS01000133">
    <property type="protein sequence ID" value="CCF83289.1"/>
    <property type="molecule type" value="Genomic_DNA"/>
</dbReference>
<comment type="function">
    <text evidence="1 4">The glycine cleavage system catalyzes the degradation of glycine. The P protein binds the alpha-amino group of glycine through its pyridoxal phosphate cofactor; CO(2) is released and the remaining methylamine moiety is then transferred to the lipoamide cofactor of the H protein.</text>
</comment>
<dbReference type="Gene3D" id="3.90.1150.10">
    <property type="entry name" value="Aspartate Aminotransferase, domain 1"/>
    <property type="match status" value="1"/>
</dbReference>
<sequence>MSFVPHTPADRQAMLDKIGVRSVEDLFEVIPEEVRFPTLDLPPALSEAEANQELSRLAARNLNAAQASTFLGAGIYHHYVPAAVQQIISRSEFYTAYTPYQPEVAQGTLQAIYEFQTMIAELTGMDISNASMYDGATALAEGSLLPVSIPKKRTRIVVAGTVHPNYRSVLRTYTKGIAAEVIELPLPAGSLLTTPDMFEDYLDSRIAAVVVQYPNFFGQIEDISTFADLAHRAGAKLVVSAYPIALGLLKSPGELGADVVTGEGQSLGNAQSFGGPVVGLLAAKKEFVRQMPGRLIGLTEDTEGKRGFVLALQTREQHIRREKATSNICTNQGLMALASTVYLSLLGPKGLRQVAEHCYHKAHYLADRIAALPGWRITGDAPFFNEFVARAPVDPETINRQLQARNIIGGYPLKHVDSRLSNAMLLCATEMNTRESIDAFVEQLAALG</sequence>
<dbReference type="PIRSF" id="PIRSF006815">
    <property type="entry name" value="GcvPA"/>
    <property type="match status" value="1"/>
</dbReference>
<keyword evidence="7" id="KW-1185">Reference proteome</keyword>
<dbReference type="GO" id="GO:0009116">
    <property type="term" value="P:nucleoside metabolic process"/>
    <property type="evidence" value="ECO:0007669"/>
    <property type="project" value="InterPro"/>
</dbReference>
<evidence type="ECO:0000259" key="5">
    <source>
        <dbReference type="Pfam" id="PF02347"/>
    </source>
</evidence>
<dbReference type="NCBIfam" id="NF001696">
    <property type="entry name" value="PRK00451.1"/>
    <property type="match status" value="1"/>
</dbReference>
<comment type="caution">
    <text evidence="6">The sequence shown here is derived from an EMBL/GenBank/DDBJ whole genome shotgun (WGS) entry which is preliminary data.</text>
</comment>
<name>I4EF27_9BACT</name>
<dbReference type="EC" id="1.4.4.2" evidence="4"/>
<dbReference type="GO" id="GO:0004375">
    <property type="term" value="F:glycine dehydrogenase (decarboxylating) activity"/>
    <property type="evidence" value="ECO:0007669"/>
    <property type="project" value="UniProtKB-EC"/>
</dbReference>
<dbReference type="Pfam" id="PF02347">
    <property type="entry name" value="GDC-P"/>
    <property type="match status" value="1"/>
</dbReference>
<dbReference type="InterPro" id="IPR015421">
    <property type="entry name" value="PyrdxlP-dep_Trfase_major"/>
</dbReference>
<comment type="catalytic activity">
    <reaction evidence="3 4">
        <text>N(6)-[(R)-lipoyl]-L-lysyl-[glycine-cleavage complex H protein] + glycine + H(+) = N(6)-[(R)-S(8)-aminomethyldihydrolipoyl]-L-lysyl-[glycine-cleavage complex H protein] + CO2</text>
        <dbReference type="Rhea" id="RHEA:24304"/>
        <dbReference type="Rhea" id="RHEA-COMP:10494"/>
        <dbReference type="Rhea" id="RHEA-COMP:10495"/>
        <dbReference type="ChEBI" id="CHEBI:15378"/>
        <dbReference type="ChEBI" id="CHEBI:16526"/>
        <dbReference type="ChEBI" id="CHEBI:57305"/>
        <dbReference type="ChEBI" id="CHEBI:83099"/>
        <dbReference type="ChEBI" id="CHEBI:83143"/>
        <dbReference type="EC" id="1.4.4.2"/>
    </reaction>
</comment>
<dbReference type="CDD" id="cd00613">
    <property type="entry name" value="GDC-P"/>
    <property type="match status" value="1"/>
</dbReference>
<evidence type="ECO:0000313" key="6">
    <source>
        <dbReference type="EMBL" id="CCF83289.1"/>
    </source>
</evidence>
<dbReference type="Proteomes" id="UP000004221">
    <property type="component" value="Unassembled WGS sequence"/>
</dbReference>
<dbReference type="PANTHER" id="PTHR42806:SF1">
    <property type="entry name" value="GLYCINE DEHYDROGENASE (DECARBOXYLATING)"/>
    <property type="match status" value="1"/>
</dbReference>
<dbReference type="RefSeq" id="WP_008476314.1">
    <property type="nucleotide sequence ID" value="NZ_CAGS01000133.1"/>
</dbReference>
<dbReference type="InterPro" id="IPR015424">
    <property type="entry name" value="PyrdxlP-dep_Trfase"/>
</dbReference>
<organism evidence="6 7">
    <name type="scientific">Nitrolancea hollandica Lb</name>
    <dbReference type="NCBI Taxonomy" id="1129897"/>
    <lineage>
        <taxon>Bacteria</taxon>
        <taxon>Pseudomonadati</taxon>
        <taxon>Thermomicrobiota</taxon>
        <taxon>Thermomicrobia</taxon>
        <taxon>Sphaerobacterales</taxon>
        <taxon>Sphaerobacterineae</taxon>
        <taxon>Sphaerobacteraceae</taxon>
        <taxon>Nitrolancea</taxon>
    </lineage>
</organism>
<evidence type="ECO:0000256" key="2">
    <source>
        <dbReference type="ARBA" id="ARBA00023002"/>
    </source>
</evidence>
<dbReference type="InterPro" id="IPR049315">
    <property type="entry name" value="GDC-P_N"/>
</dbReference>
<dbReference type="AlphaFoldDB" id="I4EF27"/>
<proteinExistence type="inferred from homology"/>
<keyword evidence="2 4" id="KW-0560">Oxidoreductase</keyword>
<dbReference type="GO" id="GO:0019464">
    <property type="term" value="P:glycine decarboxylation via glycine cleavage system"/>
    <property type="evidence" value="ECO:0007669"/>
    <property type="project" value="UniProtKB-UniRule"/>
</dbReference>
<dbReference type="InterPro" id="IPR020581">
    <property type="entry name" value="GDC_P"/>
</dbReference>
<dbReference type="SUPFAM" id="SSF53383">
    <property type="entry name" value="PLP-dependent transferases"/>
    <property type="match status" value="1"/>
</dbReference>
<evidence type="ECO:0000256" key="4">
    <source>
        <dbReference type="HAMAP-Rule" id="MF_00712"/>
    </source>
</evidence>
<dbReference type="HAMAP" id="MF_00712">
    <property type="entry name" value="GcvPA"/>
    <property type="match status" value="1"/>
</dbReference>
<evidence type="ECO:0000256" key="1">
    <source>
        <dbReference type="ARBA" id="ARBA00003788"/>
    </source>
</evidence>
<dbReference type="InterPro" id="IPR023010">
    <property type="entry name" value="GcvPA"/>
</dbReference>
<dbReference type="Gene3D" id="3.40.640.10">
    <property type="entry name" value="Type I PLP-dependent aspartate aminotransferase-like (Major domain)"/>
    <property type="match status" value="1"/>
</dbReference>
<dbReference type="PANTHER" id="PTHR42806">
    <property type="entry name" value="GLYCINE CLEAVAGE SYSTEM P-PROTEIN"/>
    <property type="match status" value="1"/>
</dbReference>
<accession>I4EF27</accession>
<evidence type="ECO:0000256" key="3">
    <source>
        <dbReference type="ARBA" id="ARBA00049026"/>
    </source>
</evidence>
<feature type="domain" description="Glycine cleavage system P-protein N-terminal" evidence="5">
    <location>
        <begin position="2"/>
        <end position="442"/>
    </location>
</feature>
<dbReference type="InterPro" id="IPR015422">
    <property type="entry name" value="PyrdxlP-dep_Trfase_small"/>
</dbReference>
<reference evidence="6 7" key="1">
    <citation type="journal article" date="2012" name="ISME J.">
        <title>Nitrification expanded: discovery, physiology and genomics of a nitrite-oxidizing bacterium from the phylum Chloroflexi.</title>
        <authorList>
            <person name="Sorokin D.Y."/>
            <person name="Lucker S."/>
            <person name="Vejmelkova D."/>
            <person name="Kostrikina N.A."/>
            <person name="Kleerebezem R."/>
            <person name="Rijpstra W.I."/>
            <person name="Damste J.S."/>
            <person name="Le Paslier D."/>
            <person name="Muyzer G."/>
            <person name="Wagner M."/>
            <person name="van Loosdrecht M.C."/>
            <person name="Daims H."/>
        </authorList>
    </citation>
    <scope>NUCLEOTIDE SEQUENCE [LARGE SCALE GENOMIC DNA]</scope>
    <source>
        <strain evidence="7">none</strain>
    </source>
</reference>
<dbReference type="OrthoDB" id="9771867at2"/>
<evidence type="ECO:0000313" key="7">
    <source>
        <dbReference type="Proteomes" id="UP000004221"/>
    </source>
</evidence>
<comment type="similarity">
    <text evidence="4">Belongs to the GcvP family. N-terminal subunit subfamily.</text>
</comment>
<comment type="subunit">
    <text evidence="4">The glycine cleavage system is composed of four proteins: P, T, L and H. In this organism, the P 'protein' is a heterodimer of two subunits.</text>
</comment>
<protein>
    <recommendedName>
        <fullName evidence="4">Probable glycine dehydrogenase (decarboxylating) subunit 1</fullName>
        <ecNumber evidence="4">1.4.4.2</ecNumber>
    </recommendedName>
    <alternativeName>
        <fullName evidence="4">Glycine cleavage system P-protein subunit 1</fullName>
    </alternativeName>
    <alternativeName>
        <fullName evidence="4">Glycine decarboxylase subunit 1</fullName>
    </alternativeName>
    <alternativeName>
        <fullName evidence="4">Glycine dehydrogenase (aminomethyl-transferring) subunit 1</fullName>
    </alternativeName>
</protein>
<gene>
    <name evidence="4 6" type="primary">gcvPA</name>
    <name evidence="6" type="ORF">NITHO_2180003</name>
</gene>